<dbReference type="SMART" id="SM00568">
    <property type="entry name" value="GRAM"/>
    <property type="match status" value="1"/>
</dbReference>
<dbReference type="PANTHER" id="PTHR35494:SF1">
    <property type="entry name" value="NAD(P)H-QUINONE OXIDOREDUCTASE SUBUNIT S, CHLOROPLASTIC"/>
    <property type="match status" value="1"/>
</dbReference>
<evidence type="ECO:0000313" key="3">
    <source>
        <dbReference type="EMBL" id="URD86996.1"/>
    </source>
</evidence>
<dbReference type="Pfam" id="PF02893">
    <property type="entry name" value="GRAM"/>
    <property type="match status" value="1"/>
</dbReference>
<dbReference type="Gene3D" id="2.30.30.140">
    <property type="match status" value="1"/>
</dbReference>
<dbReference type="AlphaFoldDB" id="A0A9E7F1L9"/>
<gene>
    <name evidence="3" type="ORF">MUK42_27331</name>
</gene>
<dbReference type="InterPro" id="IPR021659">
    <property type="entry name" value="NdhS"/>
</dbReference>
<dbReference type="Proteomes" id="UP001055439">
    <property type="component" value="Chromosome 2"/>
</dbReference>
<sequence>MLRGRFSFVIRGKLLDPPRAGCDGTPGLPRTLVEQTDAHHISDSRRNSRSDRRPPNTGKLGDGATPGTWVMGTPVAPHANPANWRAVPVDHVTSFSAGPSAGHYPSNTNHAIPPVPGASQFPSSTYGGGTGNPYVNISPFPHGSNASGNPYVNVSPVPTKSPSETILKVLGRCGKKLEDTTRKAGDVAGNVWHHLKTSPNVTDAAFARLAQGTKVLAEGGNEKVFQQTFGNFPGEQLRKAYACYLSTSAGPVIGTLYLSTARIAFCSDNPLCTNFSNAQQEWAYYKIAVPLDQLRAVNPSANSRNPSERYIQIITMDNHEFWPRATRMVVVFSLHLLPSTLRRSLCLPSNPSMAALIPIYTSQNPRLLFLRPCNSTFVRGTTTISTSPNPPLRSTPAALAPSAKFDLSELLGGRGLCSGEQGIKKELQRSPAEAPPPPPPLSSPPPTTASISALATGDDAFEKELAGLTGGFPGGEKGLKKFIEQNPPPPKQRPAGEDLAMVLSGPKPNPPVLPLFLPGMIVIVKNPKSPFYMYSGVVQRVTDGKAGVLFEGGNWDKLLTFDLSELEQREKGPPMVNPKSAMLESIVQNLG</sequence>
<protein>
    <submittedName>
        <fullName evidence="3">GRAM</fullName>
    </submittedName>
</protein>
<name>A0A9E7F1L9_9LILI</name>
<feature type="region of interest" description="Disordered" evidence="1">
    <location>
        <begin position="15"/>
        <end position="67"/>
    </location>
</feature>
<dbReference type="Gene3D" id="2.30.29.30">
    <property type="entry name" value="Pleckstrin-homology domain (PH domain)/Phosphotyrosine-binding domain (PTB)"/>
    <property type="match status" value="1"/>
</dbReference>
<evidence type="ECO:0000256" key="1">
    <source>
        <dbReference type="SAM" id="MobiDB-lite"/>
    </source>
</evidence>
<dbReference type="GO" id="GO:0009767">
    <property type="term" value="P:photosynthetic electron transport chain"/>
    <property type="evidence" value="ECO:0007669"/>
    <property type="project" value="InterPro"/>
</dbReference>
<proteinExistence type="predicted"/>
<dbReference type="PANTHER" id="PTHR35494">
    <property type="entry name" value="NAD(P)H-QUINONE OXIDOREDUCTASE SUBUNIT S, CHLOROPLASTIC"/>
    <property type="match status" value="1"/>
</dbReference>
<feature type="region of interest" description="Disordered" evidence="1">
    <location>
        <begin position="427"/>
        <end position="452"/>
    </location>
</feature>
<dbReference type="OrthoDB" id="2015351at2759"/>
<organism evidence="3 4">
    <name type="scientific">Musa troglodytarum</name>
    <name type="common">fe'i banana</name>
    <dbReference type="NCBI Taxonomy" id="320322"/>
    <lineage>
        <taxon>Eukaryota</taxon>
        <taxon>Viridiplantae</taxon>
        <taxon>Streptophyta</taxon>
        <taxon>Embryophyta</taxon>
        <taxon>Tracheophyta</taxon>
        <taxon>Spermatophyta</taxon>
        <taxon>Magnoliopsida</taxon>
        <taxon>Liliopsida</taxon>
        <taxon>Zingiberales</taxon>
        <taxon>Musaceae</taxon>
        <taxon>Musa</taxon>
    </lineage>
</organism>
<reference evidence="3" key="1">
    <citation type="submission" date="2022-05" db="EMBL/GenBank/DDBJ databases">
        <title>The Musa troglodytarum L. genome provides insights into the mechanism of non-climacteric behaviour and enrichment of carotenoids.</title>
        <authorList>
            <person name="Wang J."/>
        </authorList>
    </citation>
    <scope>NUCLEOTIDE SEQUENCE</scope>
    <source>
        <tissue evidence="3">Leaf</tissue>
    </source>
</reference>
<evidence type="ECO:0000259" key="2">
    <source>
        <dbReference type="SMART" id="SM00568"/>
    </source>
</evidence>
<dbReference type="InterPro" id="IPR011993">
    <property type="entry name" value="PH-like_dom_sf"/>
</dbReference>
<dbReference type="InterPro" id="IPR004182">
    <property type="entry name" value="GRAM"/>
</dbReference>
<feature type="compositionally biased region" description="Pro residues" evidence="1">
    <location>
        <begin position="433"/>
        <end position="447"/>
    </location>
</feature>
<accession>A0A9E7F1L9</accession>
<feature type="compositionally biased region" description="Basic and acidic residues" evidence="1">
    <location>
        <begin position="36"/>
        <end position="54"/>
    </location>
</feature>
<dbReference type="EMBL" id="CP097504">
    <property type="protein sequence ID" value="URD86996.1"/>
    <property type="molecule type" value="Genomic_DNA"/>
</dbReference>
<dbReference type="Pfam" id="PF11623">
    <property type="entry name" value="NdhS"/>
    <property type="match status" value="1"/>
</dbReference>
<keyword evidence="4" id="KW-1185">Reference proteome</keyword>
<evidence type="ECO:0000313" key="4">
    <source>
        <dbReference type="Proteomes" id="UP001055439"/>
    </source>
</evidence>
<feature type="domain" description="GRAM" evidence="2">
    <location>
        <begin position="223"/>
        <end position="301"/>
    </location>
</feature>